<evidence type="ECO:0000313" key="1">
    <source>
        <dbReference type="EMBL" id="MCM2676683.1"/>
    </source>
</evidence>
<dbReference type="Proteomes" id="UP001203665">
    <property type="component" value="Unassembled WGS sequence"/>
</dbReference>
<keyword evidence="2" id="KW-1185">Reference proteome</keyword>
<dbReference type="EMBL" id="JAMQJY010000002">
    <property type="protein sequence ID" value="MCM2676683.1"/>
    <property type="molecule type" value="Genomic_DNA"/>
</dbReference>
<proteinExistence type="predicted"/>
<evidence type="ECO:0000313" key="2">
    <source>
        <dbReference type="Proteomes" id="UP001203665"/>
    </source>
</evidence>
<protein>
    <submittedName>
        <fullName evidence="1">Uncharacterized protein</fullName>
    </submittedName>
</protein>
<gene>
    <name evidence="1" type="ORF">NDM98_15215</name>
</gene>
<name>A0ABT0XLA0_9BACI</name>
<dbReference type="RefSeq" id="WP_251609594.1">
    <property type="nucleotide sequence ID" value="NZ_JAMQJY010000002.1"/>
</dbReference>
<sequence length="120" mass="14083">MDQQAAYNQQMKEMCEQHINQAVKMQANGVDYEGVVETVDEHHVYVMVPVDEQGQFMSMHEVIASMNQPEEQTMTSGQERYGYPYQPYYPGYYPYYPRPRPYGWRRLIFPLAALTAFALL</sequence>
<organism evidence="1 2">
    <name type="scientific">Alkalicoccobacillus plakortidis</name>
    <dbReference type="NCBI Taxonomy" id="444060"/>
    <lineage>
        <taxon>Bacteria</taxon>
        <taxon>Bacillati</taxon>
        <taxon>Bacillota</taxon>
        <taxon>Bacilli</taxon>
        <taxon>Bacillales</taxon>
        <taxon>Bacillaceae</taxon>
        <taxon>Alkalicoccobacillus</taxon>
    </lineage>
</organism>
<accession>A0ABT0XLA0</accession>
<reference evidence="1" key="1">
    <citation type="submission" date="2022-06" db="EMBL/GenBank/DDBJ databases">
        <title>Alkalicoccobacillus porphyridii sp. nov., isolated from a marine red alga, Porphyridium purpureum and reclassification of Shouchella plakortidis and Shouchella gibsonii as Alkalicoccobacillus plakortidis comb. nov. and Alkalicoccobacillus gibsonii comb. nov.</title>
        <authorList>
            <person name="Kim K.H."/>
            <person name="Lee J.K."/>
            <person name="Han D.M."/>
            <person name="Baek J.H."/>
            <person name="Jeon C.O."/>
        </authorList>
    </citation>
    <scope>NUCLEOTIDE SEQUENCE</scope>
    <source>
        <strain evidence="1">DSM 19153</strain>
    </source>
</reference>
<comment type="caution">
    <text evidence="1">The sequence shown here is derived from an EMBL/GenBank/DDBJ whole genome shotgun (WGS) entry which is preliminary data.</text>
</comment>